<dbReference type="SMART" id="SM00225">
    <property type="entry name" value="BTB"/>
    <property type="match status" value="1"/>
</dbReference>
<dbReference type="PANTHER" id="PTHR24412:SF490">
    <property type="entry name" value="BTB DOMAIN-CONTAINING PROTEIN"/>
    <property type="match status" value="1"/>
</dbReference>
<dbReference type="InterPro" id="IPR015915">
    <property type="entry name" value="Kelch-typ_b-propeller"/>
</dbReference>
<dbReference type="SUPFAM" id="SSF117281">
    <property type="entry name" value="Kelch motif"/>
    <property type="match status" value="1"/>
</dbReference>
<dbReference type="EMBL" id="VOFY01000009">
    <property type="protein sequence ID" value="KAA8589609.1"/>
    <property type="molecule type" value="Genomic_DNA"/>
</dbReference>
<dbReference type="Pfam" id="PF00651">
    <property type="entry name" value="BTB"/>
    <property type="match status" value="1"/>
</dbReference>
<feature type="domain" description="BTB" evidence="4">
    <location>
        <begin position="42"/>
        <end position="109"/>
    </location>
</feature>
<accession>A0A5J5D847</accession>
<comment type="caution">
    <text evidence="5">The sequence shown here is derived from an EMBL/GenBank/DDBJ whole genome shotgun (WGS) entry which is preliminary data.</text>
</comment>
<proteinExistence type="predicted"/>
<dbReference type="Proteomes" id="UP000327493">
    <property type="component" value="Chromosome 9"/>
</dbReference>
<evidence type="ECO:0000256" key="3">
    <source>
        <dbReference type="SAM" id="MobiDB-lite"/>
    </source>
</evidence>
<keyword evidence="2" id="KW-0677">Repeat</keyword>
<evidence type="ECO:0000259" key="4">
    <source>
        <dbReference type="PROSITE" id="PS50097"/>
    </source>
</evidence>
<dbReference type="InterPro" id="IPR000210">
    <property type="entry name" value="BTB/POZ_dom"/>
</dbReference>
<dbReference type="Gene3D" id="3.30.710.10">
    <property type="entry name" value="Potassium Channel Kv1.1, Chain A"/>
    <property type="match status" value="1"/>
</dbReference>
<feature type="compositionally biased region" description="Polar residues" evidence="3">
    <location>
        <begin position="614"/>
        <end position="628"/>
    </location>
</feature>
<feature type="compositionally biased region" description="Low complexity" evidence="3">
    <location>
        <begin position="663"/>
        <end position="678"/>
    </location>
</feature>
<dbReference type="Gene3D" id="2.120.10.80">
    <property type="entry name" value="Kelch-type beta propeller"/>
    <property type="match status" value="1"/>
</dbReference>
<name>A0A5J5D847_9PERO</name>
<dbReference type="InterPro" id="IPR011333">
    <property type="entry name" value="SKP1/BTB/POZ_sf"/>
</dbReference>
<dbReference type="Gene3D" id="1.25.40.420">
    <property type="match status" value="1"/>
</dbReference>
<evidence type="ECO:0000256" key="1">
    <source>
        <dbReference type="ARBA" id="ARBA00022441"/>
    </source>
</evidence>
<organism evidence="5 6">
    <name type="scientific">Etheostoma spectabile</name>
    <name type="common">orangethroat darter</name>
    <dbReference type="NCBI Taxonomy" id="54343"/>
    <lineage>
        <taxon>Eukaryota</taxon>
        <taxon>Metazoa</taxon>
        <taxon>Chordata</taxon>
        <taxon>Craniata</taxon>
        <taxon>Vertebrata</taxon>
        <taxon>Euteleostomi</taxon>
        <taxon>Actinopterygii</taxon>
        <taxon>Neopterygii</taxon>
        <taxon>Teleostei</taxon>
        <taxon>Neoteleostei</taxon>
        <taxon>Acanthomorphata</taxon>
        <taxon>Eupercaria</taxon>
        <taxon>Perciformes</taxon>
        <taxon>Percoidei</taxon>
        <taxon>Percidae</taxon>
        <taxon>Etheostomatinae</taxon>
        <taxon>Etheostoma</taxon>
    </lineage>
</organism>
<evidence type="ECO:0000256" key="2">
    <source>
        <dbReference type="ARBA" id="ARBA00022737"/>
    </source>
</evidence>
<feature type="non-terminal residue" evidence="5">
    <location>
        <position position="678"/>
    </location>
</feature>
<keyword evidence="1" id="KW-0880">Kelch repeat</keyword>
<evidence type="ECO:0000313" key="6">
    <source>
        <dbReference type="Proteomes" id="UP000327493"/>
    </source>
</evidence>
<reference evidence="5 6" key="1">
    <citation type="submission" date="2019-08" db="EMBL/GenBank/DDBJ databases">
        <title>A chromosome-level genome assembly, high-density linkage maps, and genome scans reveal the genomic architecture of hybrid incompatibilities underlying speciation via character displacement in darters (Percidae: Etheostominae).</title>
        <authorList>
            <person name="Moran R.L."/>
            <person name="Catchen J.M."/>
            <person name="Fuller R.C."/>
        </authorList>
    </citation>
    <scope>NUCLEOTIDE SEQUENCE [LARGE SCALE GENOMIC DNA]</scope>
    <source>
        <strain evidence="5">EspeVRDwgs_2016</strain>
        <tissue evidence="5">Muscle</tissue>
    </source>
</reference>
<dbReference type="Pfam" id="PF07707">
    <property type="entry name" value="BACK"/>
    <property type="match status" value="1"/>
</dbReference>
<feature type="region of interest" description="Disordered" evidence="3">
    <location>
        <begin position="614"/>
        <end position="678"/>
    </location>
</feature>
<sequence length="678" mass="76140">MACRADTEIKPQSFKFTVLSEQINKLEADKSASCVSAPDVIPDAILCVEGESFYVNRKQLSLQSPYFRALFFGCGLESSKRKVELQGVSLQHFRVLMEHSKTSKLALDRKNVLGILETADFLQLERARLLCCKFLERELHLSNCLGMMAYAWQLGCTQLYTTARQVVLTHFSAVVAEEDFLSLPKETVADLLACDDLAIHKDDVALDATLRWVSFDPKREEHFLELIQLVRPESLSLPFITDLLTKMKSCDPRAKLICLLNEHFPASWSMGRSMTRTRARDTLFVLGGPHDQEQQSLYQFHPLSGRWQHCPPLQRKNLTQYSVAAVGDNVVVTGGYFRDVLWFSVDWVRIYECGNQRWVDGPALQKSRHSHCSIGLDSVLYVLGGSMDEGLVDDVERLVLGSEEGWEGVSPMVRAVERAATAALGSCIYVACGLDENGEVYGGIQRYTVKEDQWDVVSYSLFPRYDLVATELNGALYLFGGKALRFDVETEEWTVLEEECLDRKFFCGCITVNGQIYLVSERKSNKAFPNMVLMDPYIDTYIEVDDAIPCPVPLRGCVTMRMVVGRETKGKKEDNICTSFAIVVTTSVIPRGKQLQPNKKQAGPSLWIIFSSAQRKTTSRPQDSQLGSSLDRVTLHPGPTGFSHKPQDHDDTTKPTSNPFAPPYHTHTHTPIHAPMAL</sequence>
<dbReference type="InterPro" id="IPR011705">
    <property type="entry name" value="BACK"/>
</dbReference>
<dbReference type="AlphaFoldDB" id="A0A5J5D847"/>
<keyword evidence="6" id="KW-1185">Reference proteome</keyword>
<dbReference type="SMART" id="SM00875">
    <property type="entry name" value="BACK"/>
    <property type="match status" value="1"/>
</dbReference>
<evidence type="ECO:0000313" key="5">
    <source>
        <dbReference type="EMBL" id="KAA8589609.1"/>
    </source>
</evidence>
<protein>
    <recommendedName>
        <fullName evidence="4">BTB domain-containing protein</fullName>
    </recommendedName>
</protein>
<dbReference type="PROSITE" id="PS50097">
    <property type="entry name" value="BTB"/>
    <property type="match status" value="1"/>
</dbReference>
<dbReference type="SUPFAM" id="SSF54695">
    <property type="entry name" value="POZ domain"/>
    <property type="match status" value="1"/>
</dbReference>
<dbReference type="PANTHER" id="PTHR24412">
    <property type="entry name" value="KELCH PROTEIN"/>
    <property type="match status" value="1"/>
</dbReference>
<gene>
    <name evidence="5" type="ORF">FQN60_012974</name>
</gene>